<proteinExistence type="predicted"/>
<reference evidence="3" key="1">
    <citation type="submission" date="2010-08" db="EMBL/GenBank/DDBJ databases">
        <authorList>
            <consortium name="Caenorhabditis japonica Sequencing Consortium"/>
            <person name="Wilson R.K."/>
        </authorList>
    </citation>
    <scope>NUCLEOTIDE SEQUENCE [LARGE SCALE GENOMIC DNA]</scope>
    <source>
        <strain evidence="3">DF5081</strain>
    </source>
</reference>
<dbReference type="EnsemblMetazoa" id="CJA02869a.1">
    <property type="protein sequence ID" value="CJA02869a.1"/>
    <property type="gene ID" value="WBGene00122073"/>
</dbReference>
<feature type="chain" id="PRO_5035828710" evidence="1">
    <location>
        <begin position="17"/>
        <end position="139"/>
    </location>
</feature>
<organism evidence="2 3">
    <name type="scientific">Caenorhabditis japonica</name>
    <dbReference type="NCBI Taxonomy" id="281687"/>
    <lineage>
        <taxon>Eukaryota</taxon>
        <taxon>Metazoa</taxon>
        <taxon>Ecdysozoa</taxon>
        <taxon>Nematoda</taxon>
        <taxon>Chromadorea</taxon>
        <taxon>Rhabditida</taxon>
        <taxon>Rhabditina</taxon>
        <taxon>Rhabditomorpha</taxon>
        <taxon>Rhabditoidea</taxon>
        <taxon>Rhabditidae</taxon>
        <taxon>Peloderinae</taxon>
        <taxon>Caenorhabditis</taxon>
    </lineage>
</organism>
<protein>
    <submittedName>
        <fullName evidence="2">DUF19 domain-containing protein</fullName>
    </submittedName>
</protein>
<sequence>MKFLFILITLPQIVHCFRCSTKDQKLFCSNGICVTTISDVFKKEPFGSPFQHQVIGGSCFNSTLETCRLMKLQTRVIATEPLDSFLKDFTNYGLARKCILLTEEKISKTLEKGILEECGMEAIDSFKKALVDLQEWFDC</sequence>
<name>A0A8R1DHE8_CAEJA</name>
<reference evidence="2" key="2">
    <citation type="submission" date="2022-06" db="UniProtKB">
        <authorList>
            <consortium name="EnsemblMetazoa"/>
        </authorList>
    </citation>
    <scope>IDENTIFICATION</scope>
    <source>
        <strain evidence="2">DF5081</strain>
    </source>
</reference>
<evidence type="ECO:0000256" key="1">
    <source>
        <dbReference type="SAM" id="SignalP"/>
    </source>
</evidence>
<keyword evidence="1" id="KW-0732">Signal</keyword>
<evidence type="ECO:0000313" key="3">
    <source>
        <dbReference type="Proteomes" id="UP000005237"/>
    </source>
</evidence>
<keyword evidence="3" id="KW-1185">Reference proteome</keyword>
<evidence type="ECO:0000313" key="2">
    <source>
        <dbReference type="EnsemblMetazoa" id="CJA02869a.1"/>
    </source>
</evidence>
<dbReference type="AlphaFoldDB" id="A0A8R1DHE8"/>
<accession>A0A8R1DHE8</accession>
<dbReference type="Proteomes" id="UP000005237">
    <property type="component" value="Unassembled WGS sequence"/>
</dbReference>
<feature type="signal peptide" evidence="1">
    <location>
        <begin position="1"/>
        <end position="16"/>
    </location>
</feature>